<gene>
    <name evidence="1" type="ORF">LTS18_013699</name>
</gene>
<name>A0ACC3DHU2_9PEZI</name>
<protein>
    <submittedName>
        <fullName evidence="1">Uncharacterized protein</fullName>
    </submittedName>
</protein>
<accession>A0ACC3DHU2</accession>
<sequence>MPFLDEVHSVLGQNATQIKSLTEGQSKLMSGFGDILSELKRVRFEEKISTPTRIPALTSPNMSSPRVNGLDMRDLTPATSSRIPPRKIERRASSTGSVVGSKIPTPRNGTPLKKVDPKRKLDLSTA</sequence>
<keyword evidence="2" id="KW-1185">Reference proteome</keyword>
<organism evidence="1 2">
    <name type="scientific">Coniosporium uncinatum</name>
    <dbReference type="NCBI Taxonomy" id="93489"/>
    <lineage>
        <taxon>Eukaryota</taxon>
        <taxon>Fungi</taxon>
        <taxon>Dikarya</taxon>
        <taxon>Ascomycota</taxon>
        <taxon>Pezizomycotina</taxon>
        <taxon>Dothideomycetes</taxon>
        <taxon>Dothideomycetes incertae sedis</taxon>
        <taxon>Coniosporium</taxon>
    </lineage>
</organism>
<reference evidence="1" key="1">
    <citation type="submission" date="2024-09" db="EMBL/GenBank/DDBJ databases">
        <title>Black Yeasts Isolated from many extreme environments.</title>
        <authorList>
            <person name="Coleine C."/>
            <person name="Stajich J.E."/>
            <person name="Selbmann L."/>
        </authorList>
    </citation>
    <scope>NUCLEOTIDE SEQUENCE</scope>
    <source>
        <strain evidence="1">CCFEE 5737</strain>
    </source>
</reference>
<proteinExistence type="predicted"/>
<dbReference type="Proteomes" id="UP001186974">
    <property type="component" value="Unassembled WGS sequence"/>
</dbReference>
<evidence type="ECO:0000313" key="2">
    <source>
        <dbReference type="Proteomes" id="UP001186974"/>
    </source>
</evidence>
<comment type="caution">
    <text evidence="1">The sequence shown here is derived from an EMBL/GenBank/DDBJ whole genome shotgun (WGS) entry which is preliminary data.</text>
</comment>
<evidence type="ECO:0000313" key="1">
    <source>
        <dbReference type="EMBL" id="KAK3076181.1"/>
    </source>
</evidence>
<dbReference type="EMBL" id="JAWDJW010004269">
    <property type="protein sequence ID" value="KAK3076181.1"/>
    <property type="molecule type" value="Genomic_DNA"/>
</dbReference>